<protein>
    <submittedName>
        <fullName evidence="1">Uncharacterized protein</fullName>
    </submittedName>
</protein>
<reference evidence="1 2" key="1">
    <citation type="submission" date="2016-09" db="EMBL/GenBank/DDBJ databases">
        <authorList>
            <person name="Reverchon S."/>
            <person name="Nasser W."/>
            <person name="Leonard S."/>
            <person name="Brochier C."/>
            <person name="Duprey A."/>
        </authorList>
    </citation>
    <scope>NUCLEOTIDE SEQUENCE [LARGE SCALE GENOMIC DNA]</scope>
    <source>
        <strain evidence="1 2">174/2</strain>
    </source>
</reference>
<organism evidence="1 2">
    <name type="scientific">Dickeya aquatica</name>
    <dbReference type="NCBI Taxonomy" id="1401087"/>
    <lineage>
        <taxon>Bacteria</taxon>
        <taxon>Pseudomonadati</taxon>
        <taxon>Pseudomonadota</taxon>
        <taxon>Gammaproteobacteria</taxon>
        <taxon>Enterobacterales</taxon>
        <taxon>Pectobacteriaceae</taxon>
        <taxon>Dickeya</taxon>
    </lineage>
</organism>
<keyword evidence="2" id="KW-1185">Reference proteome</keyword>
<name>A0A375ACE6_9GAMM</name>
<dbReference type="EMBL" id="LT615367">
    <property type="protein sequence ID" value="SLM63768.1"/>
    <property type="molecule type" value="Genomic_DNA"/>
</dbReference>
<sequence>MYDYLYLSVCTPLYRFISRLPGRILHVLHLPVRALGVELLL</sequence>
<dbReference type="AlphaFoldDB" id="A0A375ACE6"/>
<dbReference type="Proteomes" id="UP000294820">
    <property type="component" value="Chromosome 1"/>
</dbReference>
<evidence type="ECO:0000313" key="1">
    <source>
        <dbReference type="EMBL" id="SLM63768.1"/>
    </source>
</evidence>
<evidence type="ECO:0000313" key="2">
    <source>
        <dbReference type="Proteomes" id="UP000294820"/>
    </source>
</evidence>
<proteinExistence type="predicted"/>
<gene>
    <name evidence="1" type="ORF">DAQ1742_02919</name>
</gene>
<dbReference type="KEGG" id="daq:DAQ1742_02919"/>
<accession>A0A375ACE6</accession>